<dbReference type="PANTHER" id="PTHR13072:SF0">
    <property type="entry name" value="DYNACTIN SUBUNIT 6"/>
    <property type="match status" value="1"/>
</dbReference>
<protein>
    <recommendedName>
        <fullName evidence="3">Dynactin subunit 6</fullName>
    </recommendedName>
</protein>
<name>A0A1R2C810_9CILI</name>
<evidence type="ECO:0000256" key="1">
    <source>
        <dbReference type="ARBA" id="ARBA00004245"/>
    </source>
</evidence>
<dbReference type="EMBL" id="MPUH01000248">
    <property type="protein sequence ID" value="OMJ85075.1"/>
    <property type="molecule type" value="Genomic_DNA"/>
</dbReference>
<accession>A0A1R2C810</accession>
<dbReference type="AlphaFoldDB" id="A0A1R2C810"/>
<sequence length="171" mass="18926">MRSSDQVIISRGIDYEGQMGFGHGTIIHPECSIRAESASILFGEYNIIEEKVKILNRKPEENLNPAQMVIGSYNLFEVGCFIEFCEIGSYNVFEHRAHIEPNCKIGNGCIVAAGVKVPSGTIVPDYTIVYGEGRTMKNISTPEEMFKMNIKALAEVLVKCLQSSTMTPSNK</sequence>
<dbReference type="PANTHER" id="PTHR13072">
    <property type="entry name" value="DYNACTIN 6"/>
    <property type="match status" value="1"/>
</dbReference>
<dbReference type="Pfam" id="PF00132">
    <property type="entry name" value="Hexapep"/>
    <property type="match status" value="1"/>
</dbReference>
<dbReference type="InterPro" id="IPR027777">
    <property type="entry name" value="DCTN6"/>
</dbReference>
<comment type="function">
    <text evidence="6">Part of the dynactin complex that activates the molecular motor dynein for ultra-processive transport along microtubules.</text>
</comment>
<dbReference type="GO" id="GO:0070840">
    <property type="term" value="F:dynein complex binding"/>
    <property type="evidence" value="ECO:0007669"/>
    <property type="project" value="TreeGrafter"/>
</dbReference>
<gene>
    <name evidence="7" type="ORF">SteCoe_13660</name>
</gene>
<dbReference type="GO" id="GO:0007052">
    <property type="term" value="P:mitotic spindle organization"/>
    <property type="evidence" value="ECO:0007669"/>
    <property type="project" value="TreeGrafter"/>
</dbReference>
<dbReference type="InterPro" id="IPR001451">
    <property type="entry name" value="Hexapep"/>
</dbReference>
<dbReference type="Gene3D" id="2.160.10.10">
    <property type="entry name" value="Hexapeptide repeat proteins"/>
    <property type="match status" value="1"/>
</dbReference>
<keyword evidence="5" id="KW-0206">Cytoskeleton</keyword>
<comment type="caution">
    <text evidence="7">The sequence shown here is derived from an EMBL/GenBank/DDBJ whole genome shotgun (WGS) entry which is preliminary data.</text>
</comment>
<evidence type="ECO:0000313" key="8">
    <source>
        <dbReference type="Proteomes" id="UP000187209"/>
    </source>
</evidence>
<reference evidence="7 8" key="1">
    <citation type="submission" date="2016-11" db="EMBL/GenBank/DDBJ databases">
        <title>The macronuclear genome of Stentor coeruleus: a giant cell with tiny introns.</title>
        <authorList>
            <person name="Slabodnick M."/>
            <person name="Ruby J.G."/>
            <person name="Reiff S.B."/>
            <person name="Swart E.C."/>
            <person name="Gosai S."/>
            <person name="Prabakaran S."/>
            <person name="Witkowska E."/>
            <person name="Larue G.E."/>
            <person name="Fisher S."/>
            <person name="Freeman R.M."/>
            <person name="Gunawardena J."/>
            <person name="Chu W."/>
            <person name="Stover N.A."/>
            <person name="Gregory B.D."/>
            <person name="Nowacki M."/>
            <person name="Derisi J."/>
            <person name="Roy S.W."/>
            <person name="Marshall W.F."/>
            <person name="Sood P."/>
        </authorList>
    </citation>
    <scope>NUCLEOTIDE SEQUENCE [LARGE SCALE GENOMIC DNA]</scope>
    <source>
        <strain evidence="7">WM001</strain>
    </source>
</reference>
<organism evidence="7 8">
    <name type="scientific">Stentor coeruleus</name>
    <dbReference type="NCBI Taxonomy" id="5963"/>
    <lineage>
        <taxon>Eukaryota</taxon>
        <taxon>Sar</taxon>
        <taxon>Alveolata</taxon>
        <taxon>Ciliophora</taxon>
        <taxon>Postciliodesmatophora</taxon>
        <taxon>Heterotrichea</taxon>
        <taxon>Heterotrichida</taxon>
        <taxon>Stentoridae</taxon>
        <taxon>Stentor</taxon>
    </lineage>
</organism>
<evidence type="ECO:0000313" key="7">
    <source>
        <dbReference type="EMBL" id="OMJ85075.1"/>
    </source>
</evidence>
<proteinExistence type="inferred from homology"/>
<evidence type="ECO:0000256" key="6">
    <source>
        <dbReference type="ARBA" id="ARBA00034687"/>
    </source>
</evidence>
<comment type="subcellular location">
    <subcellularLocation>
        <location evidence="1">Cytoplasm</location>
        <location evidence="1">Cytoskeleton</location>
    </subcellularLocation>
</comment>
<dbReference type="Proteomes" id="UP000187209">
    <property type="component" value="Unassembled WGS sequence"/>
</dbReference>
<keyword evidence="8" id="KW-1185">Reference proteome</keyword>
<evidence type="ECO:0000256" key="5">
    <source>
        <dbReference type="ARBA" id="ARBA00023212"/>
    </source>
</evidence>
<dbReference type="SUPFAM" id="SSF51161">
    <property type="entry name" value="Trimeric LpxA-like enzymes"/>
    <property type="match status" value="1"/>
</dbReference>
<comment type="similarity">
    <text evidence="2">Belongs to the dynactin subunits 5/6 family. Dynactin subunit 6 subfamily.</text>
</comment>
<evidence type="ECO:0000256" key="3">
    <source>
        <dbReference type="ARBA" id="ARBA00016573"/>
    </source>
</evidence>
<evidence type="ECO:0000256" key="4">
    <source>
        <dbReference type="ARBA" id="ARBA00022490"/>
    </source>
</evidence>
<keyword evidence="4" id="KW-0963">Cytoplasm</keyword>
<dbReference type="InterPro" id="IPR011004">
    <property type="entry name" value="Trimer_LpxA-like_sf"/>
</dbReference>
<dbReference type="GO" id="GO:0005869">
    <property type="term" value="C:dynactin complex"/>
    <property type="evidence" value="ECO:0007669"/>
    <property type="project" value="InterPro"/>
</dbReference>
<evidence type="ECO:0000256" key="2">
    <source>
        <dbReference type="ARBA" id="ARBA00007719"/>
    </source>
</evidence>
<dbReference type="OrthoDB" id="2355at2759"/>